<dbReference type="AlphaFoldDB" id="A0A8J7SF23"/>
<gene>
    <name evidence="2" type="ORF">H0I76_11775</name>
</gene>
<comment type="caution">
    <text evidence="2">The sequence shown here is derived from an EMBL/GenBank/DDBJ whole genome shotgun (WGS) entry which is preliminary data.</text>
</comment>
<feature type="chain" id="PRO_5035221125" description="MSP domain-containing protein" evidence="1">
    <location>
        <begin position="27"/>
        <end position="153"/>
    </location>
</feature>
<sequence length="153" mass="16235">MTKGRITTALAAAALGITLGASAAMAAPLCTDFGFAGLLAKCNKAELPPITLSAGKPLAEAPLALQSGAYYEIEIIADGTQELAITGPEFFRAIWMDEIVINDIEVRPMAIDSLEFDDEGTAEFSFIAIKPGRYELRIPGSTGESQRVQITIQ</sequence>
<name>A0A8J7SF23_9RHOB</name>
<feature type="signal peptide" evidence="1">
    <location>
        <begin position="1"/>
        <end position="26"/>
    </location>
</feature>
<keyword evidence="3" id="KW-1185">Reference proteome</keyword>
<proteinExistence type="predicted"/>
<evidence type="ECO:0000313" key="2">
    <source>
        <dbReference type="EMBL" id="MBK0399871.1"/>
    </source>
</evidence>
<accession>A0A8J7SF23</accession>
<evidence type="ECO:0000313" key="3">
    <source>
        <dbReference type="Proteomes" id="UP000655420"/>
    </source>
</evidence>
<evidence type="ECO:0000256" key="1">
    <source>
        <dbReference type="SAM" id="SignalP"/>
    </source>
</evidence>
<dbReference type="RefSeq" id="WP_200610085.1">
    <property type="nucleotide sequence ID" value="NZ_JAEHHL010000007.1"/>
</dbReference>
<evidence type="ECO:0008006" key="4">
    <source>
        <dbReference type="Google" id="ProtNLM"/>
    </source>
</evidence>
<organism evidence="2 3">
    <name type="scientific">Thermohalobaculum xanthum</name>
    <dbReference type="NCBI Taxonomy" id="2753746"/>
    <lineage>
        <taxon>Bacteria</taxon>
        <taxon>Pseudomonadati</taxon>
        <taxon>Pseudomonadota</taxon>
        <taxon>Alphaproteobacteria</taxon>
        <taxon>Rhodobacterales</taxon>
        <taxon>Paracoccaceae</taxon>
        <taxon>Thermohalobaculum</taxon>
    </lineage>
</organism>
<keyword evidence="1" id="KW-0732">Signal</keyword>
<reference evidence="2" key="1">
    <citation type="submission" date="2020-12" db="EMBL/GenBank/DDBJ databases">
        <title>Bacterial taxonomy.</title>
        <authorList>
            <person name="Pan X."/>
        </authorList>
    </citation>
    <scope>NUCLEOTIDE SEQUENCE</scope>
    <source>
        <strain evidence="2">M0105</strain>
    </source>
</reference>
<dbReference type="EMBL" id="JAEHHL010000007">
    <property type="protein sequence ID" value="MBK0399871.1"/>
    <property type="molecule type" value="Genomic_DNA"/>
</dbReference>
<dbReference type="Proteomes" id="UP000655420">
    <property type="component" value="Unassembled WGS sequence"/>
</dbReference>
<protein>
    <recommendedName>
        <fullName evidence="4">MSP domain-containing protein</fullName>
    </recommendedName>
</protein>